<feature type="region of interest" description="Disordered" evidence="1">
    <location>
        <begin position="98"/>
        <end position="132"/>
    </location>
</feature>
<evidence type="ECO:0000313" key="3">
    <source>
        <dbReference type="EMBL" id="CAI8596070.1"/>
    </source>
</evidence>
<reference evidence="3 4" key="1">
    <citation type="submission" date="2023-01" db="EMBL/GenBank/DDBJ databases">
        <authorList>
            <person name="Kreplak J."/>
        </authorList>
    </citation>
    <scope>NUCLEOTIDE SEQUENCE [LARGE SCALE GENOMIC DNA]</scope>
</reference>
<gene>
    <name evidence="3" type="ORF">VFH_II017080</name>
</gene>
<evidence type="ECO:0008006" key="5">
    <source>
        <dbReference type="Google" id="ProtNLM"/>
    </source>
</evidence>
<name>A0AAV0ZI59_VICFA</name>
<proteinExistence type="predicted"/>
<evidence type="ECO:0000256" key="2">
    <source>
        <dbReference type="SAM" id="Phobius"/>
    </source>
</evidence>
<keyword evidence="2" id="KW-0812">Transmembrane</keyword>
<dbReference type="AlphaFoldDB" id="A0AAV0ZI59"/>
<evidence type="ECO:0000313" key="4">
    <source>
        <dbReference type="Proteomes" id="UP001157006"/>
    </source>
</evidence>
<dbReference type="PANTHER" id="PTHR37753:SF1">
    <property type="entry name" value="OS01G0940600 PROTEIN"/>
    <property type="match status" value="1"/>
</dbReference>
<keyword evidence="4" id="KW-1185">Reference proteome</keyword>
<dbReference type="PANTHER" id="PTHR37753">
    <property type="entry name" value="OS01G0940600 PROTEIN"/>
    <property type="match status" value="1"/>
</dbReference>
<organism evidence="3 4">
    <name type="scientific">Vicia faba</name>
    <name type="common">Broad bean</name>
    <name type="synonym">Faba vulgaris</name>
    <dbReference type="NCBI Taxonomy" id="3906"/>
    <lineage>
        <taxon>Eukaryota</taxon>
        <taxon>Viridiplantae</taxon>
        <taxon>Streptophyta</taxon>
        <taxon>Embryophyta</taxon>
        <taxon>Tracheophyta</taxon>
        <taxon>Spermatophyta</taxon>
        <taxon>Magnoliopsida</taxon>
        <taxon>eudicotyledons</taxon>
        <taxon>Gunneridae</taxon>
        <taxon>Pentapetalae</taxon>
        <taxon>rosids</taxon>
        <taxon>fabids</taxon>
        <taxon>Fabales</taxon>
        <taxon>Fabaceae</taxon>
        <taxon>Papilionoideae</taxon>
        <taxon>50 kb inversion clade</taxon>
        <taxon>NPAAA clade</taxon>
        <taxon>Hologalegina</taxon>
        <taxon>IRL clade</taxon>
        <taxon>Fabeae</taxon>
        <taxon>Vicia</taxon>
    </lineage>
</organism>
<accession>A0AAV0ZI59</accession>
<dbReference type="Proteomes" id="UP001157006">
    <property type="component" value="Chromosome 2"/>
</dbReference>
<feature type="transmembrane region" description="Helical" evidence="2">
    <location>
        <begin position="57"/>
        <end position="76"/>
    </location>
</feature>
<keyword evidence="2" id="KW-1133">Transmembrane helix</keyword>
<evidence type="ECO:0000256" key="1">
    <source>
        <dbReference type="SAM" id="MobiDB-lite"/>
    </source>
</evidence>
<sequence length="132" mass="14961">MATSFLISNPIPHTHTFTFLSLRTPPYLISPPLLHTPYRRPRRATVVTRAGVNASSYAFAIALPLSLLAVTIFTALRIGEKLDQDFYEEMAANEAIMEVDEEEEDDNDDEAETYLQEEPVLPRGRNRPKREA</sequence>
<protein>
    <recommendedName>
        <fullName evidence="5">High chlorophyll fluorescence 153</fullName>
    </recommendedName>
</protein>
<keyword evidence="2" id="KW-0472">Membrane</keyword>
<dbReference type="EMBL" id="OX451737">
    <property type="protein sequence ID" value="CAI8596070.1"/>
    <property type="molecule type" value="Genomic_DNA"/>
</dbReference>
<feature type="compositionally biased region" description="Acidic residues" evidence="1">
    <location>
        <begin position="98"/>
        <end position="112"/>
    </location>
</feature>